<evidence type="ECO:0000313" key="2">
    <source>
        <dbReference type="Proteomes" id="UP001301388"/>
    </source>
</evidence>
<name>A0ABU5TIW2_9CYAN</name>
<evidence type="ECO:0000313" key="1">
    <source>
        <dbReference type="EMBL" id="MEA5478255.1"/>
    </source>
</evidence>
<protein>
    <submittedName>
        <fullName evidence="1">Uncharacterized protein</fullName>
    </submittedName>
</protein>
<comment type="caution">
    <text evidence="1">The sequence shown here is derived from an EMBL/GenBank/DDBJ whole genome shotgun (WGS) entry which is preliminary data.</text>
</comment>
<organism evidence="1 2">
    <name type="scientific">Pseudanabaena galeata UHCC 0370</name>
    <dbReference type="NCBI Taxonomy" id="3110310"/>
    <lineage>
        <taxon>Bacteria</taxon>
        <taxon>Bacillati</taxon>
        <taxon>Cyanobacteriota</taxon>
        <taxon>Cyanophyceae</taxon>
        <taxon>Pseudanabaenales</taxon>
        <taxon>Pseudanabaenaceae</taxon>
        <taxon>Pseudanabaena</taxon>
    </lineage>
</organism>
<dbReference type="Proteomes" id="UP001301388">
    <property type="component" value="Unassembled WGS sequence"/>
</dbReference>
<proteinExistence type="predicted"/>
<dbReference type="RefSeq" id="WP_323261781.1">
    <property type="nucleotide sequence ID" value="NZ_JAYGIE010000072.1"/>
</dbReference>
<accession>A0ABU5TIW2</accession>
<sequence>MSWLLLLAINGSWVITGLINSIQVFSERRSLNKPVNVRISNFFLAIV</sequence>
<reference evidence="1 2" key="1">
    <citation type="submission" date="2023-12" db="EMBL/GenBank/DDBJ databases">
        <title>Baltic Sea Cyanobacteria.</title>
        <authorList>
            <person name="Delbaje E."/>
            <person name="Fewer D.P."/>
            <person name="Shishido T.K."/>
        </authorList>
    </citation>
    <scope>NUCLEOTIDE SEQUENCE [LARGE SCALE GENOMIC DNA]</scope>
    <source>
        <strain evidence="1 2">UHCC 0370</strain>
    </source>
</reference>
<dbReference type="EMBL" id="JAYGIE010000072">
    <property type="protein sequence ID" value="MEA5478255.1"/>
    <property type="molecule type" value="Genomic_DNA"/>
</dbReference>
<keyword evidence="2" id="KW-1185">Reference proteome</keyword>
<gene>
    <name evidence="1" type="ORF">VB774_11570</name>
</gene>